<sequence length="178" mass="19341">MSRIGKKPVPVPAGVTATVSGQTVTAKGPKGELFFVANDEVVVKLEDNNAVSVTPVDQSKDARSKWGMSRTMIENIFKGVKDGYERKLEINGVGYRASLQGKNLQLALGFSHDVVYQTPEGISIAVPKPTEIVVTGINKQQVGQVAAEIREYRGPEPYKGKGVKYAGERIIRKEGKKK</sequence>
<evidence type="ECO:0000256" key="6">
    <source>
        <dbReference type="RuleBase" id="RU003870"/>
    </source>
</evidence>
<evidence type="ECO:0000256" key="4">
    <source>
        <dbReference type="HAMAP-Rule" id="MF_01365"/>
    </source>
</evidence>
<dbReference type="OrthoDB" id="9805007at2"/>
<dbReference type="GO" id="GO:0003735">
    <property type="term" value="F:structural constituent of ribosome"/>
    <property type="evidence" value="ECO:0007669"/>
    <property type="project" value="UniProtKB-UniRule"/>
</dbReference>
<keyword evidence="2 4" id="KW-0689">Ribosomal protein</keyword>
<dbReference type="AlphaFoldDB" id="A0A1C7P5A1"/>
<accession>A0A1C7P5A1</accession>
<evidence type="ECO:0000256" key="5">
    <source>
        <dbReference type="RuleBase" id="RU003869"/>
    </source>
</evidence>
<dbReference type="Gene3D" id="3.90.930.12">
    <property type="entry name" value="Ribosomal protein L6, alpha-beta domain"/>
    <property type="match status" value="2"/>
</dbReference>
<gene>
    <name evidence="4" type="primary">rplF</name>
    <name evidence="8" type="ORF">ADU59_08480</name>
</gene>
<dbReference type="GO" id="GO:0022625">
    <property type="term" value="C:cytosolic large ribosomal subunit"/>
    <property type="evidence" value="ECO:0007669"/>
    <property type="project" value="UniProtKB-UniRule"/>
</dbReference>
<proteinExistence type="inferred from homology"/>
<organism evidence="8 9">
    <name type="scientific">Pararhizobium polonicum</name>
    <dbReference type="NCBI Taxonomy" id="1612624"/>
    <lineage>
        <taxon>Bacteria</taxon>
        <taxon>Pseudomonadati</taxon>
        <taxon>Pseudomonadota</taxon>
        <taxon>Alphaproteobacteria</taxon>
        <taxon>Hyphomicrobiales</taxon>
        <taxon>Rhizobiaceae</taxon>
        <taxon>Rhizobium/Agrobacterium group</taxon>
        <taxon>Pararhizobium</taxon>
    </lineage>
</organism>
<comment type="caution">
    <text evidence="8">The sequence shown here is derived from an EMBL/GenBank/DDBJ whole genome shotgun (WGS) entry which is preliminary data.</text>
</comment>
<dbReference type="PRINTS" id="PR00059">
    <property type="entry name" value="RIBOSOMALL6"/>
</dbReference>
<dbReference type="NCBIfam" id="TIGR03654">
    <property type="entry name" value="L6_bact"/>
    <property type="match status" value="1"/>
</dbReference>
<reference evidence="8 9" key="1">
    <citation type="journal article" date="2016" name="Syst. Appl. Microbiol.">
        <title>Pararhizobium polonicum sp. nov. isolated from tumors on stone fruit rootstocks.</title>
        <authorList>
            <person name="Pulawska J."/>
            <person name="Kuzmanovic N."/>
            <person name="Willems A."/>
            <person name="Pothier J.F."/>
        </authorList>
    </citation>
    <scope>NUCLEOTIDE SEQUENCE [LARGE SCALE GENOMIC DNA]</scope>
    <source>
        <strain evidence="8 9">F5.1</strain>
    </source>
</reference>
<dbReference type="Pfam" id="PF00347">
    <property type="entry name" value="Ribosomal_L6"/>
    <property type="match status" value="2"/>
</dbReference>
<dbReference type="STRING" id="1612624.ADU59_08480"/>
<dbReference type="RefSeq" id="WP_068953555.1">
    <property type="nucleotide sequence ID" value="NZ_LGLV01000005.1"/>
</dbReference>
<dbReference type="InterPro" id="IPR020040">
    <property type="entry name" value="Ribosomal_uL6_a/b-dom"/>
</dbReference>
<feature type="domain" description="Large ribosomal subunit protein uL6 alpha-beta" evidence="7">
    <location>
        <begin position="92"/>
        <end position="165"/>
    </location>
</feature>
<name>A0A1C7P5A1_9HYPH</name>
<dbReference type="InterPro" id="IPR000702">
    <property type="entry name" value="Ribosomal_uL6-like"/>
</dbReference>
<dbReference type="Proteomes" id="UP000093111">
    <property type="component" value="Unassembled WGS sequence"/>
</dbReference>
<dbReference type="InterPro" id="IPR002358">
    <property type="entry name" value="Ribosomal_uL6_CS"/>
</dbReference>
<dbReference type="PATRIC" id="fig|1612624.7.peg.1781"/>
<protein>
    <recommendedName>
        <fullName evidence="4">Large ribosomal subunit protein uL6</fullName>
    </recommendedName>
</protein>
<evidence type="ECO:0000313" key="9">
    <source>
        <dbReference type="Proteomes" id="UP000093111"/>
    </source>
</evidence>
<dbReference type="GO" id="GO:0019843">
    <property type="term" value="F:rRNA binding"/>
    <property type="evidence" value="ECO:0007669"/>
    <property type="project" value="UniProtKB-UniRule"/>
</dbReference>
<dbReference type="PANTHER" id="PTHR11655:SF14">
    <property type="entry name" value="LARGE RIBOSOMAL SUBUNIT PROTEIN UL6M"/>
    <property type="match status" value="1"/>
</dbReference>
<dbReference type="InterPro" id="IPR036789">
    <property type="entry name" value="Ribosomal_uL6-like_a/b-dom_sf"/>
</dbReference>
<dbReference type="InterPro" id="IPR019906">
    <property type="entry name" value="Ribosomal_uL6_bac-type"/>
</dbReference>
<keyword evidence="3 4" id="KW-0687">Ribonucleoprotein</keyword>
<evidence type="ECO:0000256" key="1">
    <source>
        <dbReference type="ARBA" id="ARBA00009356"/>
    </source>
</evidence>
<dbReference type="SUPFAM" id="SSF56053">
    <property type="entry name" value="Ribosomal protein L6"/>
    <property type="match status" value="2"/>
</dbReference>
<evidence type="ECO:0000313" key="8">
    <source>
        <dbReference type="EMBL" id="OBZ96361.1"/>
    </source>
</evidence>
<evidence type="ECO:0000259" key="7">
    <source>
        <dbReference type="Pfam" id="PF00347"/>
    </source>
</evidence>
<comment type="subunit">
    <text evidence="4">Part of the 50S ribosomal subunit.</text>
</comment>
<dbReference type="GO" id="GO:0002181">
    <property type="term" value="P:cytoplasmic translation"/>
    <property type="evidence" value="ECO:0007669"/>
    <property type="project" value="TreeGrafter"/>
</dbReference>
<evidence type="ECO:0000256" key="3">
    <source>
        <dbReference type="ARBA" id="ARBA00023274"/>
    </source>
</evidence>
<dbReference type="EMBL" id="LGLV01000005">
    <property type="protein sequence ID" value="OBZ96361.1"/>
    <property type="molecule type" value="Genomic_DNA"/>
</dbReference>
<dbReference type="PANTHER" id="PTHR11655">
    <property type="entry name" value="60S/50S RIBOSOMAL PROTEIN L6/L9"/>
    <property type="match status" value="1"/>
</dbReference>
<comment type="similarity">
    <text evidence="1 4 5">Belongs to the universal ribosomal protein uL6 family.</text>
</comment>
<dbReference type="FunFam" id="3.90.930.12:FF:000001">
    <property type="entry name" value="50S ribosomal protein L6"/>
    <property type="match status" value="1"/>
</dbReference>
<dbReference type="PIRSF" id="PIRSF002162">
    <property type="entry name" value="Ribosomal_L6"/>
    <property type="match status" value="1"/>
</dbReference>
<keyword evidence="9" id="KW-1185">Reference proteome</keyword>
<evidence type="ECO:0000256" key="2">
    <source>
        <dbReference type="ARBA" id="ARBA00022980"/>
    </source>
</evidence>
<keyword evidence="4 6" id="KW-0694">RNA-binding</keyword>
<dbReference type="PROSITE" id="PS00525">
    <property type="entry name" value="RIBOSOMAL_L6_1"/>
    <property type="match status" value="1"/>
</dbReference>
<keyword evidence="4 6" id="KW-0699">rRNA-binding</keyword>
<comment type="function">
    <text evidence="4 6">This protein binds to the 23S rRNA, and is important in its secondary structure. It is located near the subunit interface in the base of the L7/L12 stalk, and near the tRNA binding site of the peptidyltransferase center.</text>
</comment>
<dbReference type="HAMAP" id="MF_01365_B">
    <property type="entry name" value="Ribosomal_uL6_B"/>
    <property type="match status" value="1"/>
</dbReference>
<feature type="domain" description="Large ribosomal subunit protein uL6 alpha-beta" evidence="7">
    <location>
        <begin position="11"/>
        <end position="83"/>
    </location>
</feature>